<sequence length="187" mass="20810">MDTGVVSEVEVWTRACANDGRAFTSLFDRHRDRVFRHVLRLVDNAHDAEEVTSASFFELWRRRASVILVSDSVLPWLLVTADNIARNVSRGTRRYRALFDSLPRADATADAEQIAVAHIEEGESVGYMKAAMKMLKPADASLVVLVVLEDYAVTEAATLLGLSDGAARTRLHRAKGKIREQLTEART</sequence>
<dbReference type="PANTHER" id="PTHR43133">
    <property type="entry name" value="RNA POLYMERASE ECF-TYPE SIGMA FACTO"/>
    <property type="match status" value="1"/>
</dbReference>
<dbReference type="Gene3D" id="1.10.10.10">
    <property type="entry name" value="Winged helix-like DNA-binding domain superfamily/Winged helix DNA-binding domain"/>
    <property type="match status" value="1"/>
</dbReference>
<name>A0A4R8ZI06_9MICO</name>
<comment type="caution">
    <text evidence="7">The sequence shown here is derived from an EMBL/GenBank/DDBJ whole genome shotgun (WGS) entry which is preliminary data.</text>
</comment>
<feature type="domain" description="RNA polymerase sigma factor 70 region 4 type 2" evidence="6">
    <location>
        <begin position="129"/>
        <end position="177"/>
    </location>
</feature>
<dbReference type="EMBL" id="SOGT01000009">
    <property type="protein sequence ID" value="TFD26188.1"/>
    <property type="molecule type" value="Genomic_DNA"/>
</dbReference>
<evidence type="ECO:0000313" key="8">
    <source>
        <dbReference type="Proteomes" id="UP000298424"/>
    </source>
</evidence>
<organism evidence="7 8">
    <name type="scientific">Cryobacterium lyxosi</name>
    <dbReference type="NCBI Taxonomy" id="1259228"/>
    <lineage>
        <taxon>Bacteria</taxon>
        <taxon>Bacillati</taxon>
        <taxon>Actinomycetota</taxon>
        <taxon>Actinomycetes</taxon>
        <taxon>Micrococcales</taxon>
        <taxon>Microbacteriaceae</taxon>
        <taxon>Cryobacterium</taxon>
    </lineage>
</organism>
<dbReference type="RefSeq" id="WP_134572191.1">
    <property type="nucleotide sequence ID" value="NZ_SOGT01000009.1"/>
</dbReference>
<evidence type="ECO:0000256" key="1">
    <source>
        <dbReference type="ARBA" id="ARBA00010641"/>
    </source>
</evidence>
<comment type="similarity">
    <text evidence="1">Belongs to the sigma-70 factor family. ECF subfamily.</text>
</comment>
<dbReference type="GO" id="GO:0003677">
    <property type="term" value="F:DNA binding"/>
    <property type="evidence" value="ECO:0007669"/>
    <property type="project" value="InterPro"/>
</dbReference>
<dbReference type="InterPro" id="IPR036388">
    <property type="entry name" value="WH-like_DNA-bd_sf"/>
</dbReference>
<evidence type="ECO:0000256" key="2">
    <source>
        <dbReference type="ARBA" id="ARBA00023015"/>
    </source>
</evidence>
<dbReference type="Pfam" id="PF08281">
    <property type="entry name" value="Sigma70_r4_2"/>
    <property type="match status" value="1"/>
</dbReference>
<dbReference type="SUPFAM" id="SSF88659">
    <property type="entry name" value="Sigma3 and sigma4 domains of RNA polymerase sigma factors"/>
    <property type="match status" value="1"/>
</dbReference>
<accession>A0A4R8ZI06</accession>
<evidence type="ECO:0000313" key="7">
    <source>
        <dbReference type="EMBL" id="TFD26188.1"/>
    </source>
</evidence>
<dbReference type="Gene3D" id="1.10.1740.10">
    <property type="match status" value="1"/>
</dbReference>
<keyword evidence="4" id="KW-0804">Transcription</keyword>
<dbReference type="InterPro" id="IPR013249">
    <property type="entry name" value="RNA_pol_sigma70_r4_t2"/>
</dbReference>
<dbReference type="NCBIfam" id="TIGR02937">
    <property type="entry name" value="sigma70-ECF"/>
    <property type="match status" value="1"/>
</dbReference>
<evidence type="ECO:0000256" key="4">
    <source>
        <dbReference type="ARBA" id="ARBA00023163"/>
    </source>
</evidence>
<dbReference type="GO" id="GO:0016987">
    <property type="term" value="F:sigma factor activity"/>
    <property type="evidence" value="ECO:0007669"/>
    <property type="project" value="UniProtKB-KW"/>
</dbReference>
<keyword evidence="8" id="KW-1185">Reference proteome</keyword>
<dbReference type="InterPro" id="IPR039425">
    <property type="entry name" value="RNA_pol_sigma-70-like"/>
</dbReference>
<evidence type="ECO:0000256" key="3">
    <source>
        <dbReference type="ARBA" id="ARBA00023082"/>
    </source>
</evidence>
<dbReference type="InterPro" id="IPR014284">
    <property type="entry name" value="RNA_pol_sigma-70_dom"/>
</dbReference>
<gene>
    <name evidence="7" type="ORF">E3T27_07930</name>
</gene>
<evidence type="ECO:0000259" key="5">
    <source>
        <dbReference type="Pfam" id="PF04542"/>
    </source>
</evidence>
<dbReference type="InterPro" id="IPR007627">
    <property type="entry name" value="RNA_pol_sigma70_r2"/>
</dbReference>
<evidence type="ECO:0000259" key="6">
    <source>
        <dbReference type="Pfam" id="PF08281"/>
    </source>
</evidence>
<dbReference type="PANTHER" id="PTHR43133:SF25">
    <property type="entry name" value="RNA POLYMERASE SIGMA FACTOR RFAY-RELATED"/>
    <property type="match status" value="1"/>
</dbReference>
<dbReference type="SUPFAM" id="SSF88946">
    <property type="entry name" value="Sigma2 domain of RNA polymerase sigma factors"/>
    <property type="match status" value="1"/>
</dbReference>
<keyword evidence="2" id="KW-0805">Transcription regulation</keyword>
<dbReference type="InterPro" id="IPR013325">
    <property type="entry name" value="RNA_pol_sigma_r2"/>
</dbReference>
<reference evidence="7 8" key="1">
    <citation type="submission" date="2019-03" db="EMBL/GenBank/DDBJ databases">
        <title>Genomics of glacier-inhabiting Cryobacterium strains.</title>
        <authorList>
            <person name="Liu Q."/>
            <person name="Xin Y.-H."/>
        </authorList>
    </citation>
    <scope>NUCLEOTIDE SEQUENCE [LARGE SCALE GENOMIC DNA]</scope>
    <source>
        <strain evidence="7 8">TMT1-1</strain>
    </source>
</reference>
<keyword evidence="3" id="KW-0731">Sigma factor</keyword>
<dbReference type="InterPro" id="IPR013324">
    <property type="entry name" value="RNA_pol_sigma_r3/r4-like"/>
</dbReference>
<dbReference type="Pfam" id="PF04542">
    <property type="entry name" value="Sigma70_r2"/>
    <property type="match status" value="1"/>
</dbReference>
<feature type="domain" description="RNA polymerase sigma-70 region 2" evidence="5">
    <location>
        <begin position="26"/>
        <end position="94"/>
    </location>
</feature>
<dbReference type="GO" id="GO:0006352">
    <property type="term" value="P:DNA-templated transcription initiation"/>
    <property type="evidence" value="ECO:0007669"/>
    <property type="project" value="InterPro"/>
</dbReference>
<dbReference type="Proteomes" id="UP000298424">
    <property type="component" value="Unassembled WGS sequence"/>
</dbReference>
<proteinExistence type="inferred from homology"/>
<dbReference type="AlphaFoldDB" id="A0A4R8ZI06"/>
<protein>
    <submittedName>
        <fullName evidence="7">RNA polymerase sigma factor</fullName>
    </submittedName>
</protein>
<dbReference type="OrthoDB" id="3747638at2"/>